<protein>
    <submittedName>
        <fullName evidence="1">Uncharacterized protein</fullName>
    </submittedName>
</protein>
<sequence length="122" mass="13471">MSAFCVKHQLFSMRMQNKQLHSEEGRAEASVWSQTSEEGRHMQSVQTLGDLMMVFCICSTMKAFCTSTQHSSVSSLSSSAVVYIYKMTVLLLLQGELSCVISECAVCDLYSAHVNVACNTLV</sequence>
<accession>A0AAV6SGN5</accession>
<evidence type="ECO:0000313" key="1">
    <source>
        <dbReference type="EMBL" id="KAG7515667.1"/>
    </source>
</evidence>
<reference evidence="1 2" key="1">
    <citation type="journal article" date="2021" name="Sci. Rep.">
        <title>Chromosome anchoring in Senegalese sole (Solea senegalensis) reveals sex-associated markers and genome rearrangements in flatfish.</title>
        <authorList>
            <person name="Guerrero-Cozar I."/>
            <person name="Gomez-Garrido J."/>
            <person name="Berbel C."/>
            <person name="Martinez-Blanch J.F."/>
            <person name="Alioto T."/>
            <person name="Claros M.G."/>
            <person name="Gagnaire P.A."/>
            <person name="Manchado M."/>
        </authorList>
    </citation>
    <scope>NUCLEOTIDE SEQUENCE [LARGE SCALE GENOMIC DNA]</scope>
    <source>
        <strain evidence="1">Sse05_10M</strain>
    </source>
</reference>
<dbReference type="EMBL" id="JAGKHQ010000005">
    <property type="protein sequence ID" value="KAG7515667.1"/>
    <property type="molecule type" value="Genomic_DNA"/>
</dbReference>
<keyword evidence="2" id="KW-1185">Reference proteome</keyword>
<dbReference type="Proteomes" id="UP000693946">
    <property type="component" value="Linkage Group LG13"/>
</dbReference>
<evidence type="ECO:0000313" key="2">
    <source>
        <dbReference type="Proteomes" id="UP000693946"/>
    </source>
</evidence>
<proteinExistence type="predicted"/>
<gene>
    <name evidence="1" type="ORF">JOB18_013164</name>
</gene>
<organism evidence="1 2">
    <name type="scientific">Solea senegalensis</name>
    <name type="common">Senegalese sole</name>
    <dbReference type="NCBI Taxonomy" id="28829"/>
    <lineage>
        <taxon>Eukaryota</taxon>
        <taxon>Metazoa</taxon>
        <taxon>Chordata</taxon>
        <taxon>Craniata</taxon>
        <taxon>Vertebrata</taxon>
        <taxon>Euteleostomi</taxon>
        <taxon>Actinopterygii</taxon>
        <taxon>Neopterygii</taxon>
        <taxon>Teleostei</taxon>
        <taxon>Neoteleostei</taxon>
        <taxon>Acanthomorphata</taxon>
        <taxon>Carangaria</taxon>
        <taxon>Pleuronectiformes</taxon>
        <taxon>Pleuronectoidei</taxon>
        <taxon>Soleidae</taxon>
        <taxon>Solea</taxon>
    </lineage>
</organism>
<name>A0AAV6SGN5_SOLSE</name>
<dbReference type="AlphaFoldDB" id="A0AAV6SGN5"/>
<comment type="caution">
    <text evidence="1">The sequence shown here is derived from an EMBL/GenBank/DDBJ whole genome shotgun (WGS) entry which is preliminary data.</text>
</comment>